<keyword evidence="2" id="KW-0812">Transmembrane</keyword>
<dbReference type="EMBL" id="PFLF01000117">
    <property type="protein sequence ID" value="PIY68508.1"/>
    <property type="molecule type" value="Genomic_DNA"/>
</dbReference>
<evidence type="ECO:0000256" key="2">
    <source>
        <dbReference type="SAM" id="Phobius"/>
    </source>
</evidence>
<dbReference type="AlphaFoldDB" id="A0A2M7QCB4"/>
<evidence type="ECO:0000313" key="4">
    <source>
        <dbReference type="Proteomes" id="UP000230108"/>
    </source>
</evidence>
<organism evidence="3 4">
    <name type="scientific">Candidatus Roizmanbacteria bacterium CG_4_10_14_0_8_um_filter_39_9</name>
    <dbReference type="NCBI Taxonomy" id="1974829"/>
    <lineage>
        <taxon>Bacteria</taxon>
        <taxon>Candidatus Roizmaniibacteriota</taxon>
    </lineage>
</organism>
<gene>
    <name evidence="3" type="ORF">COY90_05555</name>
</gene>
<comment type="caution">
    <text evidence="3">The sequence shown here is derived from an EMBL/GenBank/DDBJ whole genome shotgun (WGS) entry which is preliminary data.</text>
</comment>
<dbReference type="Proteomes" id="UP000230108">
    <property type="component" value="Unassembled WGS sequence"/>
</dbReference>
<evidence type="ECO:0008006" key="5">
    <source>
        <dbReference type="Google" id="ProtNLM"/>
    </source>
</evidence>
<feature type="region of interest" description="Disordered" evidence="1">
    <location>
        <begin position="63"/>
        <end position="83"/>
    </location>
</feature>
<keyword evidence="2" id="KW-1133">Transmembrane helix</keyword>
<feature type="transmembrane region" description="Helical" evidence="2">
    <location>
        <begin position="9"/>
        <end position="29"/>
    </location>
</feature>
<sequence>MKNKKVRNIVVLAMTIGILGAIGYLSFILNRGGTNAPTQIKKTKASAITYTTTVLLAMNTTPGPSLMPSDETSSLPEEQVPTEGAFPSPTTILISMASSSSSSAPEVVPTEEEIVPTTIIPTPTSTLLVYRNPTPTAFDLPIRNTGVSLEPTIPKPTTIPTIAAQTTDKLPETGNIQLSSILFIVAATTIFVAFLF</sequence>
<reference evidence="4" key="1">
    <citation type="submission" date="2017-09" db="EMBL/GenBank/DDBJ databases">
        <title>Depth-based differentiation of microbial function through sediment-hosted aquifers and enrichment of novel symbionts in the deep terrestrial subsurface.</title>
        <authorList>
            <person name="Probst A.J."/>
            <person name="Ladd B."/>
            <person name="Jarett J.K."/>
            <person name="Geller-Mcgrath D.E."/>
            <person name="Sieber C.M.K."/>
            <person name="Emerson J.B."/>
            <person name="Anantharaman K."/>
            <person name="Thomas B.C."/>
            <person name="Malmstrom R."/>
            <person name="Stieglmeier M."/>
            <person name="Klingl A."/>
            <person name="Woyke T."/>
            <person name="Ryan C.M."/>
            <person name="Banfield J.F."/>
        </authorList>
    </citation>
    <scope>NUCLEOTIDE SEQUENCE [LARGE SCALE GENOMIC DNA]</scope>
</reference>
<evidence type="ECO:0000256" key="1">
    <source>
        <dbReference type="SAM" id="MobiDB-lite"/>
    </source>
</evidence>
<name>A0A2M7QCB4_9BACT</name>
<feature type="transmembrane region" description="Helical" evidence="2">
    <location>
        <begin position="176"/>
        <end position="195"/>
    </location>
</feature>
<accession>A0A2M7QCB4</accession>
<protein>
    <recommendedName>
        <fullName evidence="5">Gram-positive cocci surface proteins LPxTG domain-containing protein</fullName>
    </recommendedName>
</protein>
<proteinExistence type="predicted"/>
<evidence type="ECO:0000313" key="3">
    <source>
        <dbReference type="EMBL" id="PIY68508.1"/>
    </source>
</evidence>
<keyword evidence="2" id="KW-0472">Membrane</keyword>